<keyword evidence="1" id="KW-0862">Zinc</keyword>
<keyword evidence="1" id="KW-0863">Zinc-finger</keyword>
<dbReference type="Proteomes" id="UP000053097">
    <property type="component" value="Unassembled WGS sequence"/>
</dbReference>
<reference evidence="3 4" key="1">
    <citation type="journal article" date="2014" name="Curr. Biol.">
        <title>The genome of the clonal raider ant Cerapachys biroi.</title>
        <authorList>
            <person name="Oxley P.R."/>
            <person name="Ji L."/>
            <person name="Fetter-Pruneda I."/>
            <person name="McKenzie S.K."/>
            <person name="Li C."/>
            <person name="Hu H."/>
            <person name="Zhang G."/>
            <person name="Kronauer D.J."/>
        </authorList>
    </citation>
    <scope>NUCLEOTIDE SEQUENCE [LARGE SCALE GENOMIC DNA]</scope>
</reference>
<keyword evidence="4" id="KW-1185">Reference proteome</keyword>
<protein>
    <recommendedName>
        <fullName evidence="2">SWIM-type domain-containing protein</fullName>
    </recommendedName>
</protein>
<organism evidence="3 4">
    <name type="scientific">Ooceraea biroi</name>
    <name type="common">Clonal raider ant</name>
    <name type="synonym">Cerapachys biroi</name>
    <dbReference type="NCBI Taxonomy" id="2015173"/>
    <lineage>
        <taxon>Eukaryota</taxon>
        <taxon>Metazoa</taxon>
        <taxon>Ecdysozoa</taxon>
        <taxon>Arthropoda</taxon>
        <taxon>Hexapoda</taxon>
        <taxon>Insecta</taxon>
        <taxon>Pterygota</taxon>
        <taxon>Neoptera</taxon>
        <taxon>Endopterygota</taxon>
        <taxon>Hymenoptera</taxon>
        <taxon>Apocrita</taxon>
        <taxon>Aculeata</taxon>
        <taxon>Formicoidea</taxon>
        <taxon>Formicidae</taxon>
        <taxon>Dorylinae</taxon>
        <taxon>Ooceraea</taxon>
    </lineage>
</organism>
<dbReference type="OrthoDB" id="6765180at2759"/>
<accession>A0A026WKA7</accession>
<feature type="domain" description="SWIM-type" evidence="2">
    <location>
        <begin position="406"/>
        <end position="448"/>
    </location>
</feature>
<dbReference type="OMA" id="RISVECK"/>
<sequence>MAFRNLLRCYVYDKRFAPRLMTRIDGDENADKCEIAIRRRDGFHRPPLDVTHLTRICSNYNQSIRNEIAAIEQDPTCLQLNVLTQTRNSTCLICNATNDIHRISVECKANVFIVQNIYIPENVKSCRRHLDDRGFILQPFLDDDEFECFCPITKVQFRELFAYCDRIPCQGGYRYVSKKDLLTFLCKMRQGLSDDFLKVMFQYPSRQATSMAIATVRQSLMQLKPVLIVAPDGYILDIQGPYFSDSRNNNAAILRNEFVRDTERMTRWFQKNDIVIVDRGYRDATELLARLGIEPNVIQALVEIENLNTKNAQRWIRLDAEQLLDFPVLTLDFLKNLTVGVYQIKLAASYVQDKLQRDEEEEFQLEMLRDVNRLPQPGLMRVRIFSRFRNATKYQLWISYRPTGDNEVDDGMDNDEHTPIQCYYCTCKSGARTLSTCAHIASVIWFME</sequence>
<name>A0A026WKA7_OOCBI</name>
<dbReference type="PROSITE" id="PS50966">
    <property type="entry name" value="ZF_SWIM"/>
    <property type="match status" value="1"/>
</dbReference>
<evidence type="ECO:0000313" key="4">
    <source>
        <dbReference type="Proteomes" id="UP000053097"/>
    </source>
</evidence>
<dbReference type="GO" id="GO:0008270">
    <property type="term" value="F:zinc ion binding"/>
    <property type="evidence" value="ECO:0007669"/>
    <property type="project" value="UniProtKB-KW"/>
</dbReference>
<evidence type="ECO:0000256" key="1">
    <source>
        <dbReference type="PROSITE-ProRule" id="PRU00325"/>
    </source>
</evidence>
<dbReference type="EMBL" id="KK107177">
    <property type="protein sequence ID" value="EZA56076.1"/>
    <property type="molecule type" value="Genomic_DNA"/>
</dbReference>
<keyword evidence="1" id="KW-0479">Metal-binding</keyword>
<gene>
    <name evidence="3" type="ORF">X777_03921</name>
</gene>
<evidence type="ECO:0000313" key="3">
    <source>
        <dbReference type="EMBL" id="EZA56076.1"/>
    </source>
</evidence>
<dbReference type="AlphaFoldDB" id="A0A026WKA7"/>
<dbReference type="InterPro" id="IPR007527">
    <property type="entry name" value="Znf_SWIM"/>
</dbReference>
<evidence type="ECO:0000259" key="2">
    <source>
        <dbReference type="PROSITE" id="PS50966"/>
    </source>
</evidence>
<proteinExistence type="predicted"/>